<dbReference type="PROSITE" id="PS51891">
    <property type="entry name" value="CENP_V_GFA"/>
    <property type="match status" value="1"/>
</dbReference>
<comment type="similarity">
    <text evidence="1">Belongs to the Gfa family.</text>
</comment>
<name>A0ABS7MG72_9SPHN</name>
<sequence>MTHKGSCFCGAVEIAVSGDPVDMGYCHCQSCRSYSGAPFVAFTIWPSDNVAVTKGAELIGGYNKVGTSDRKYCTQCGGHMFIDHPKLGVVDVRAAILPTVDFEPKAHLSYAEAVFAVSDDLPKFVDFPAEIGGSGKLVDAAD</sequence>
<protein>
    <submittedName>
        <fullName evidence="6">GFA family protein</fullName>
    </submittedName>
</protein>
<feature type="domain" description="CENP-V/GFA" evidence="5">
    <location>
        <begin position="3"/>
        <end position="103"/>
    </location>
</feature>
<keyword evidence="4" id="KW-0456">Lyase</keyword>
<evidence type="ECO:0000256" key="3">
    <source>
        <dbReference type="ARBA" id="ARBA00022833"/>
    </source>
</evidence>
<keyword evidence="2" id="KW-0479">Metal-binding</keyword>
<dbReference type="InterPro" id="IPR011057">
    <property type="entry name" value="Mss4-like_sf"/>
</dbReference>
<evidence type="ECO:0000256" key="1">
    <source>
        <dbReference type="ARBA" id="ARBA00005495"/>
    </source>
</evidence>
<reference evidence="6" key="1">
    <citation type="submission" date="2021-08" db="EMBL/GenBank/DDBJ databases">
        <title>Sphingopyxis panaciterrulae sp. nov., isolated from the surface water of the Yellow Sea.</title>
        <authorList>
            <person name="Gao Z."/>
            <person name="Zhang D."/>
            <person name="Zhang A."/>
        </authorList>
    </citation>
    <scope>NUCLEOTIDE SEQUENCE</scope>
    <source>
        <strain evidence="6">XHP0097</strain>
    </source>
</reference>
<keyword evidence="3" id="KW-0862">Zinc</keyword>
<dbReference type="Proteomes" id="UP001166571">
    <property type="component" value="Unassembled WGS sequence"/>
</dbReference>
<organism evidence="6 7">
    <name type="scientific">Sphingopyxis jiangsuensis</name>
    <dbReference type="NCBI Taxonomy" id="2871171"/>
    <lineage>
        <taxon>Bacteria</taxon>
        <taxon>Pseudomonadati</taxon>
        <taxon>Pseudomonadota</taxon>
        <taxon>Alphaproteobacteria</taxon>
        <taxon>Sphingomonadales</taxon>
        <taxon>Sphingomonadaceae</taxon>
        <taxon>Sphingopyxis</taxon>
    </lineage>
</organism>
<evidence type="ECO:0000313" key="6">
    <source>
        <dbReference type="EMBL" id="MBY4638010.1"/>
    </source>
</evidence>
<gene>
    <name evidence="6" type="ORF">K5P26_12750</name>
</gene>
<dbReference type="SUPFAM" id="SSF51316">
    <property type="entry name" value="Mss4-like"/>
    <property type="match status" value="1"/>
</dbReference>
<dbReference type="PANTHER" id="PTHR33337:SF40">
    <property type="entry name" value="CENP-V_GFA DOMAIN-CONTAINING PROTEIN-RELATED"/>
    <property type="match status" value="1"/>
</dbReference>
<keyword evidence="7" id="KW-1185">Reference proteome</keyword>
<comment type="caution">
    <text evidence="6">The sequence shown here is derived from an EMBL/GenBank/DDBJ whole genome shotgun (WGS) entry which is preliminary data.</text>
</comment>
<dbReference type="InterPro" id="IPR006913">
    <property type="entry name" value="CENP-V/GFA"/>
</dbReference>
<evidence type="ECO:0000256" key="4">
    <source>
        <dbReference type="ARBA" id="ARBA00023239"/>
    </source>
</evidence>
<dbReference type="PANTHER" id="PTHR33337">
    <property type="entry name" value="GFA DOMAIN-CONTAINING PROTEIN"/>
    <property type="match status" value="1"/>
</dbReference>
<proteinExistence type="inferred from homology"/>
<dbReference type="EMBL" id="JAILXK010000002">
    <property type="protein sequence ID" value="MBY4638010.1"/>
    <property type="molecule type" value="Genomic_DNA"/>
</dbReference>
<accession>A0ABS7MG72</accession>
<evidence type="ECO:0000313" key="7">
    <source>
        <dbReference type="Proteomes" id="UP001166571"/>
    </source>
</evidence>
<dbReference type="Gene3D" id="3.90.1590.10">
    <property type="entry name" value="glutathione-dependent formaldehyde- activating enzyme (gfa)"/>
    <property type="match status" value="1"/>
</dbReference>
<evidence type="ECO:0000259" key="5">
    <source>
        <dbReference type="PROSITE" id="PS51891"/>
    </source>
</evidence>
<evidence type="ECO:0000256" key="2">
    <source>
        <dbReference type="ARBA" id="ARBA00022723"/>
    </source>
</evidence>
<dbReference type="Pfam" id="PF04828">
    <property type="entry name" value="GFA"/>
    <property type="match status" value="1"/>
</dbReference>
<dbReference type="RefSeq" id="WP_201927919.1">
    <property type="nucleotide sequence ID" value="NZ_JAERPO010000002.1"/>
</dbReference>